<keyword evidence="2" id="KW-1185">Reference proteome</keyword>
<gene>
    <name evidence="1" type="ORF">APZ42_032218</name>
</gene>
<reference evidence="1 2" key="1">
    <citation type="submission" date="2016-03" db="EMBL/GenBank/DDBJ databases">
        <title>EvidentialGene: Evidence-directed Construction of Genes on Genomes.</title>
        <authorList>
            <person name="Gilbert D.G."/>
            <person name="Choi J.-H."/>
            <person name="Mockaitis K."/>
            <person name="Colbourne J."/>
            <person name="Pfrender M."/>
        </authorList>
    </citation>
    <scope>NUCLEOTIDE SEQUENCE [LARGE SCALE GENOMIC DNA]</scope>
    <source>
        <strain evidence="1 2">Xinb3</strain>
        <tissue evidence="1">Complete organism</tissue>
    </source>
</reference>
<sequence>MGGRKKISSIVTQNLCISHLDMLVNSIIFYFTHMRFATRQRLVLSTRFHFTLTLLFYHSRNLKMVE</sequence>
<dbReference type="EMBL" id="LRGB01003068">
    <property type="protein sequence ID" value="KZS04765.1"/>
    <property type="molecule type" value="Genomic_DNA"/>
</dbReference>
<name>A0A162D9W9_9CRUS</name>
<protein>
    <submittedName>
        <fullName evidence="1">Uncharacterized protein</fullName>
    </submittedName>
</protein>
<dbReference type="AlphaFoldDB" id="A0A162D9W9"/>
<accession>A0A162D9W9</accession>
<evidence type="ECO:0000313" key="1">
    <source>
        <dbReference type="EMBL" id="KZS04765.1"/>
    </source>
</evidence>
<comment type="caution">
    <text evidence="1">The sequence shown here is derived from an EMBL/GenBank/DDBJ whole genome shotgun (WGS) entry which is preliminary data.</text>
</comment>
<organism evidence="1 2">
    <name type="scientific">Daphnia magna</name>
    <dbReference type="NCBI Taxonomy" id="35525"/>
    <lineage>
        <taxon>Eukaryota</taxon>
        <taxon>Metazoa</taxon>
        <taxon>Ecdysozoa</taxon>
        <taxon>Arthropoda</taxon>
        <taxon>Crustacea</taxon>
        <taxon>Branchiopoda</taxon>
        <taxon>Diplostraca</taxon>
        <taxon>Cladocera</taxon>
        <taxon>Anomopoda</taxon>
        <taxon>Daphniidae</taxon>
        <taxon>Daphnia</taxon>
    </lineage>
</organism>
<dbReference type="Proteomes" id="UP000076858">
    <property type="component" value="Unassembled WGS sequence"/>
</dbReference>
<evidence type="ECO:0000313" key="2">
    <source>
        <dbReference type="Proteomes" id="UP000076858"/>
    </source>
</evidence>
<proteinExistence type="predicted"/>